<dbReference type="InterPro" id="IPR021773">
    <property type="entry name" value="TPC11"/>
</dbReference>
<dbReference type="Pfam" id="PF07919">
    <property type="entry name" value="Gryzun"/>
    <property type="match status" value="1"/>
</dbReference>
<dbReference type="Pfam" id="PF11817">
    <property type="entry name" value="Foie-gras_1"/>
    <property type="match status" value="1"/>
</dbReference>
<feature type="domain" description="Gryzun putative trafficking through Golgi" evidence="1">
    <location>
        <begin position="900"/>
        <end position="1069"/>
    </location>
</feature>
<dbReference type="PANTHER" id="PTHR14374">
    <property type="entry name" value="FOIE GRAS"/>
    <property type="match status" value="1"/>
</dbReference>
<evidence type="ECO:0000313" key="4">
    <source>
        <dbReference type="Proteomes" id="UP000494165"/>
    </source>
</evidence>
<accession>A0A8S1D1J1</accession>
<evidence type="ECO:0000313" key="3">
    <source>
        <dbReference type="EMBL" id="CAB3373977.1"/>
    </source>
</evidence>
<protein>
    <recommendedName>
        <fullName evidence="5">Trafficking protein particle complex subunit 11</fullName>
    </recommendedName>
</protein>
<dbReference type="EMBL" id="CADEPI010000092">
    <property type="protein sequence ID" value="CAB3373977.1"/>
    <property type="molecule type" value="Genomic_DNA"/>
</dbReference>
<reference evidence="3 4" key="1">
    <citation type="submission" date="2020-04" db="EMBL/GenBank/DDBJ databases">
        <authorList>
            <person name="Alioto T."/>
            <person name="Alioto T."/>
            <person name="Gomez Garrido J."/>
        </authorList>
    </citation>
    <scope>NUCLEOTIDE SEQUENCE [LARGE SCALE GENOMIC DNA]</scope>
</reference>
<evidence type="ECO:0008006" key="5">
    <source>
        <dbReference type="Google" id="ProtNLM"/>
    </source>
</evidence>
<dbReference type="AlphaFoldDB" id="A0A8S1D1J1"/>
<sequence>MAQCSGELFDVPGELSSKAHTFIGLSGLDTLNNATHRAIWDAFTNNRRHDKVSVHYKLFPPEHVFPTAKPKRNTYEWYIPKGILKRNWMNKYLNVVPSVVVIFYDLDWFDPFWNEKKIECASRVQSVRAALEGRTTRIAVVLIQTGPPIPAGDESITAERAATLCTTCELNAKNLFLLPHNDHLHGYTLRLENAFYDLAQSFYNQKVRTVRGHRDHLNKTTHQYLFVRHQFKMGFLNELKHDATAASKHYAQAYSHLLDVRVVDTNTLEVKTVAAYINYKLCRIAFNQNLPRDAIAQFRKHIDLFKNMVGPKEISFEHHAWLSKQFCVFGELFDEAIHHGLPAVQTQHPGIYFHQAAQHSMDRKNACLENCQDINIYPQPDPLDGLEDLEFYGQRPWRPGKLSAEPADAVKEKEAIQALQFKEKSVNHSMIIISLLGSAISQAKTYRCPRTRRQLVVQMAEEYYHAKDFKKALTLLSHMLWEFRGEQWSLLMTNVLLKALECVYHSPSVTEFVTLAIEAQSSTVLMQQEEKAVLLENIFRLLKGEPPIVPENIQVGANYGKVWRASFAASNESKPITVEMTNATSFLETKTSFGHSSFQEDKSTSLKIWIRNKCSQKVSICRSTVTVSSPTNSTELQLVPAIETVPYTLEPHTIGEFGCSFSAKQEDVGKEFTISSVNLCLGQKLDESILLRFSAQNNPQTFTNPTELVQFGFNAKELRQFQDQEQLLSCSVCPREAHLSAKIENEGPALLGEWFPVQLHLENNENGPISSVVIKISLMQPNGKELDQATHLCLNPMAEVISPPPIMIELDKLDVNSSCSYTFHLKSLRVGQKSLVIDITYILNESTKCERIENLDIEIVKPFEAVAKFFTQKFDQVTKAYSQEPFVVLLELKCLSPWSLAIEDTNLELVQPLQNVGKTCQSQLQNEVLNTGEVGTEAYCVLAEKESEQPVSVGMYTIRWRRKNTPKEMVTSSSITLPALLKVDPAPLLVEMELPAHGWVGSPMAASVNICNRTSQLLEVELNLQASDAFMFAGQKQLKLRLVPETVHTLCYNLYPLLSGLVALPQLKLSPADSSSELRANQLAELLERSLPTHIYVMVTRSLCGYVVTSNFFPFSASCEGQI</sequence>
<dbReference type="GO" id="GO:0005737">
    <property type="term" value="C:cytoplasm"/>
    <property type="evidence" value="ECO:0007669"/>
    <property type="project" value="TreeGrafter"/>
</dbReference>
<comment type="caution">
    <text evidence="3">The sequence shown here is derived from an EMBL/GenBank/DDBJ whole genome shotgun (WGS) entry which is preliminary data.</text>
</comment>
<evidence type="ECO:0000259" key="1">
    <source>
        <dbReference type="Pfam" id="PF07919"/>
    </source>
</evidence>
<dbReference type="OrthoDB" id="6278596at2759"/>
<keyword evidence="4" id="KW-1185">Reference proteome</keyword>
<feature type="domain" description="Trafficking protein particle complex subunit 11" evidence="2">
    <location>
        <begin position="267"/>
        <end position="519"/>
    </location>
</feature>
<name>A0A8S1D1J1_9INSE</name>
<evidence type="ECO:0000259" key="2">
    <source>
        <dbReference type="Pfam" id="PF11817"/>
    </source>
</evidence>
<proteinExistence type="predicted"/>
<dbReference type="PANTHER" id="PTHR14374:SF0">
    <property type="entry name" value="TRAFFICKING PROTEIN PARTICLE COMPLEX SUBUNIT 11"/>
    <property type="match status" value="1"/>
</dbReference>
<organism evidence="3 4">
    <name type="scientific">Cloeon dipterum</name>
    <dbReference type="NCBI Taxonomy" id="197152"/>
    <lineage>
        <taxon>Eukaryota</taxon>
        <taxon>Metazoa</taxon>
        <taxon>Ecdysozoa</taxon>
        <taxon>Arthropoda</taxon>
        <taxon>Hexapoda</taxon>
        <taxon>Insecta</taxon>
        <taxon>Pterygota</taxon>
        <taxon>Palaeoptera</taxon>
        <taxon>Ephemeroptera</taxon>
        <taxon>Pisciforma</taxon>
        <taxon>Baetidae</taxon>
        <taxon>Cloeon</taxon>
    </lineage>
</organism>
<gene>
    <name evidence="3" type="ORF">CLODIP_2_CD13459</name>
</gene>
<dbReference type="Proteomes" id="UP000494165">
    <property type="component" value="Unassembled WGS sequence"/>
</dbReference>
<dbReference type="InterPro" id="IPR012880">
    <property type="entry name" value="Gryzun"/>
</dbReference>